<feature type="domain" description="PD-(D/E)XK nuclease-like" evidence="10">
    <location>
        <begin position="337"/>
        <end position="594"/>
    </location>
</feature>
<keyword evidence="12" id="KW-1185">Reference proteome</keyword>
<protein>
    <recommendedName>
        <fullName evidence="13">FAD-binding domain-containing protein</fullName>
    </recommendedName>
</protein>
<comment type="cofactor">
    <cofactor evidence="1">
        <name>FAD</name>
        <dbReference type="ChEBI" id="CHEBI:57692"/>
    </cofactor>
</comment>
<evidence type="ECO:0000259" key="10">
    <source>
        <dbReference type="Pfam" id="PF20516"/>
    </source>
</evidence>
<dbReference type="SUPFAM" id="SSF51905">
    <property type="entry name" value="FAD/NAD(P)-binding domain"/>
    <property type="match status" value="1"/>
</dbReference>
<evidence type="ECO:0000256" key="3">
    <source>
        <dbReference type="ARBA" id="ARBA00022630"/>
    </source>
</evidence>
<evidence type="ECO:0000313" key="12">
    <source>
        <dbReference type="Proteomes" id="UP001161017"/>
    </source>
</evidence>
<reference evidence="11" key="1">
    <citation type="journal article" date="2023" name="Genome Biol. Evol.">
        <title>First Whole Genome Sequence and Flow Cytometry Genome Size Data for the Lichen-Forming Fungus Ramalina farinacea (Ascomycota).</title>
        <authorList>
            <person name="Llewellyn T."/>
            <person name="Mian S."/>
            <person name="Hill R."/>
            <person name="Leitch I.J."/>
            <person name="Gaya E."/>
        </authorList>
    </citation>
    <scope>NUCLEOTIDE SEQUENCE</scope>
    <source>
        <strain evidence="11">LIQ254RAFAR</strain>
    </source>
</reference>
<dbReference type="InterPro" id="IPR046797">
    <property type="entry name" value="PDDEXK_12"/>
</dbReference>
<dbReference type="SUPFAM" id="SSF54373">
    <property type="entry name" value="FAD-linked reductases, C-terminal domain"/>
    <property type="match status" value="1"/>
</dbReference>
<dbReference type="EMBL" id="JAPUFD010000021">
    <property type="protein sequence ID" value="MDI1492895.1"/>
    <property type="molecule type" value="Genomic_DNA"/>
</dbReference>
<keyword evidence="3" id="KW-0285">Flavoprotein</keyword>
<keyword evidence="6" id="KW-0503">Monooxygenase</keyword>
<dbReference type="Gene3D" id="3.50.50.60">
    <property type="entry name" value="FAD/NAD(P)-binding domain"/>
    <property type="match status" value="1"/>
</dbReference>
<feature type="region of interest" description="Disordered" evidence="7">
    <location>
        <begin position="421"/>
        <end position="448"/>
    </location>
</feature>
<feature type="domain" description="FAD-binding" evidence="9">
    <location>
        <begin position="11"/>
        <end position="321"/>
    </location>
</feature>
<evidence type="ECO:0000313" key="11">
    <source>
        <dbReference type="EMBL" id="MDI1492895.1"/>
    </source>
</evidence>
<gene>
    <name evidence="11" type="ORF">OHK93_004678</name>
</gene>
<evidence type="ECO:0000256" key="5">
    <source>
        <dbReference type="ARBA" id="ARBA00023002"/>
    </source>
</evidence>
<dbReference type="PANTHER" id="PTHR13789">
    <property type="entry name" value="MONOOXYGENASE"/>
    <property type="match status" value="1"/>
</dbReference>
<evidence type="ECO:0000256" key="7">
    <source>
        <dbReference type="SAM" id="MobiDB-lite"/>
    </source>
</evidence>
<dbReference type="InterPro" id="IPR036188">
    <property type="entry name" value="FAD/NAD-bd_sf"/>
</dbReference>
<keyword evidence="8" id="KW-1133">Transmembrane helix</keyword>
<dbReference type="Proteomes" id="UP001161017">
    <property type="component" value="Unassembled WGS sequence"/>
</dbReference>
<dbReference type="PRINTS" id="PR00420">
    <property type="entry name" value="RNGMNOXGNASE"/>
</dbReference>
<evidence type="ECO:0000256" key="4">
    <source>
        <dbReference type="ARBA" id="ARBA00022827"/>
    </source>
</evidence>
<dbReference type="PANTHER" id="PTHR13789:SF318">
    <property type="entry name" value="GERANYLGERANYL DIPHOSPHATE REDUCTASE"/>
    <property type="match status" value="1"/>
</dbReference>
<comment type="similarity">
    <text evidence="2">Belongs to the paxM FAD-dependent monooxygenase family.</text>
</comment>
<comment type="caution">
    <text evidence="11">The sequence shown here is derived from an EMBL/GenBank/DDBJ whole genome shotgun (WGS) entry which is preliminary data.</text>
</comment>
<evidence type="ECO:0000259" key="9">
    <source>
        <dbReference type="Pfam" id="PF01494"/>
    </source>
</evidence>
<feature type="transmembrane region" description="Helical" evidence="8">
    <location>
        <begin position="7"/>
        <end position="29"/>
    </location>
</feature>
<evidence type="ECO:0000256" key="6">
    <source>
        <dbReference type="ARBA" id="ARBA00023033"/>
    </source>
</evidence>
<proteinExistence type="inferred from homology"/>
<keyword evidence="8" id="KW-0472">Membrane</keyword>
<keyword evidence="8" id="KW-0812">Transmembrane</keyword>
<dbReference type="InterPro" id="IPR002938">
    <property type="entry name" value="FAD-bd"/>
</dbReference>
<organism evidence="11 12">
    <name type="scientific">Ramalina farinacea</name>
    <dbReference type="NCBI Taxonomy" id="258253"/>
    <lineage>
        <taxon>Eukaryota</taxon>
        <taxon>Fungi</taxon>
        <taxon>Dikarya</taxon>
        <taxon>Ascomycota</taxon>
        <taxon>Pezizomycotina</taxon>
        <taxon>Lecanoromycetes</taxon>
        <taxon>OSLEUM clade</taxon>
        <taxon>Lecanoromycetidae</taxon>
        <taxon>Lecanorales</taxon>
        <taxon>Lecanorineae</taxon>
        <taxon>Ramalinaceae</taxon>
        <taxon>Ramalina</taxon>
    </lineage>
</organism>
<evidence type="ECO:0000256" key="2">
    <source>
        <dbReference type="ARBA" id="ARBA00007992"/>
    </source>
</evidence>
<name>A0AA43QUM8_9LECA</name>
<dbReference type="InterPro" id="IPR050493">
    <property type="entry name" value="FAD-dep_Monooxygenase_BioMet"/>
</dbReference>
<dbReference type="GO" id="GO:0071949">
    <property type="term" value="F:FAD binding"/>
    <property type="evidence" value="ECO:0007669"/>
    <property type="project" value="InterPro"/>
</dbReference>
<feature type="compositionally biased region" description="Basic and acidic residues" evidence="7">
    <location>
        <begin position="421"/>
        <end position="441"/>
    </location>
</feature>
<accession>A0AA43QUM8</accession>
<evidence type="ECO:0000256" key="1">
    <source>
        <dbReference type="ARBA" id="ARBA00001974"/>
    </source>
</evidence>
<keyword evidence="4" id="KW-0274">FAD</keyword>
<dbReference type="Pfam" id="PF01494">
    <property type="entry name" value="FAD_binding_3"/>
    <property type="match status" value="1"/>
</dbReference>
<evidence type="ECO:0008006" key="13">
    <source>
        <dbReference type="Google" id="ProtNLM"/>
    </source>
</evidence>
<keyword evidence="5" id="KW-0560">Oxidoreductase</keyword>
<dbReference type="AlphaFoldDB" id="A0AA43QUM8"/>
<dbReference type="Pfam" id="PF20516">
    <property type="entry name" value="PDDEXK_12"/>
    <property type="match status" value="1"/>
</dbReference>
<evidence type="ECO:0000256" key="8">
    <source>
        <dbReference type="SAM" id="Phobius"/>
    </source>
</evidence>
<dbReference type="GO" id="GO:0004497">
    <property type="term" value="F:monooxygenase activity"/>
    <property type="evidence" value="ECO:0007669"/>
    <property type="project" value="UniProtKB-KW"/>
</dbReference>
<sequence>MEPKAKLPYRIAIVGGGIGGLCAALQLHYHCKNDSITIDVYEQAAQYCEIGAGVGIGVNAAKLLHRIGIGDELNAIAGCRQGMWISFRRFDNGDEIVTVPADDTKSIRQAPVHRAEFLDLLLKTVRERRAARLHTKKVCSKVNEQGAAVSVVFEDGTSAEADMVVACDGIHSNVRKQFISDSPTYSGRIAYRGLVDIGAIESWWPFESYSISWLAPGKHFFVFPVSQNRTLNIVAFVSKPEDELGDLKESWTSRGDWKQCAKDFEDFDGVVRKVIELMPEHPSKWLLDDRKPLSQWMFANEKVVLVGDAAHAMLPDQGKGLFLSSFTVGDEDSICLKKEVQYVLDTANWNYQSGAHERQWGTTTINPILNAVARLHGGGVKLLNLYALPLKSCRHDEVSRYADMQTRESCSIQPIELRPERGEGDKIDLDAESTHSNDTAKTHQPPTASRMVDYGFGLGLSITNRRIIDDAFSCLEDSMRSLNQSLAYQDDVPLFADIEIKRCNSQRPPEVQLGIWQAAGYLKRKLHGWSTCAMPMPGICVNGHDWVAYINFESAENNMIAIGPIEMGSTSSIPGIWQILYKLDQLLSWGESEYKAWFETEVMAWAEKLAADR</sequence>